<name>A0A8X7BDX8_TRICX</name>
<dbReference type="EMBL" id="BMAU01021382">
    <property type="protein sequence ID" value="GFY28035.1"/>
    <property type="molecule type" value="Genomic_DNA"/>
</dbReference>
<feature type="compositionally biased region" description="Polar residues" evidence="1">
    <location>
        <begin position="197"/>
        <end position="208"/>
    </location>
</feature>
<evidence type="ECO:0000256" key="1">
    <source>
        <dbReference type="SAM" id="MobiDB-lite"/>
    </source>
</evidence>
<gene>
    <name evidence="2" type="ORF">TNCV_4563871</name>
</gene>
<organism evidence="2 3">
    <name type="scientific">Trichonephila clavipes</name>
    <name type="common">Golden silk orbweaver</name>
    <name type="synonym">Nephila clavipes</name>
    <dbReference type="NCBI Taxonomy" id="2585209"/>
    <lineage>
        <taxon>Eukaryota</taxon>
        <taxon>Metazoa</taxon>
        <taxon>Ecdysozoa</taxon>
        <taxon>Arthropoda</taxon>
        <taxon>Chelicerata</taxon>
        <taxon>Arachnida</taxon>
        <taxon>Araneae</taxon>
        <taxon>Araneomorphae</taxon>
        <taxon>Entelegynae</taxon>
        <taxon>Araneoidea</taxon>
        <taxon>Nephilidae</taxon>
        <taxon>Trichonephila</taxon>
    </lineage>
</organism>
<feature type="region of interest" description="Disordered" evidence="1">
    <location>
        <begin position="166"/>
        <end position="217"/>
    </location>
</feature>
<keyword evidence="3" id="KW-1185">Reference proteome</keyword>
<comment type="caution">
    <text evidence="2">The sequence shown here is derived from an EMBL/GenBank/DDBJ whole genome shotgun (WGS) entry which is preliminary data.</text>
</comment>
<evidence type="ECO:0000313" key="3">
    <source>
        <dbReference type="Proteomes" id="UP000887159"/>
    </source>
</evidence>
<dbReference type="Proteomes" id="UP000887159">
    <property type="component" value="Unassembled WGS sequence"/>
</dbReference>
<reference evidence="2" key="1">
    <citation type="submission" date="2020-08" db="EMBL/GenBank/DDBJ databases">
        <title>Multicomponent nature underlies the extraordinary mechanical properties of spider dragline silk.</title>
        <authorList>
            <person name="Kono N."/>
            <person name="Nakamura H."/>
            <person name="Mori M."/>
            <person name="Yoshida Y."/>
            <person name="Ohtoshi R."/>
            <person name="Malay A.D."/>
            <person name="Moran D.A.P."/>
            <person name="Tomita M."/>
            <person name="Numata K."/>
            <person name="Arakawa K."/>
        </authorList>
    </citation>
    <scope>NUCLEOTIDE SEQUENCE</scope>
</reference>
<proteinExistence type="predicted"/>
<feature type="compositionally biased region" description="Basic and acidic residues" evidence="1">
    <location>
        <begin position="77"/>
        <end position="91"/>
    </location>
</feature>
<dbReference type="AlphaFoldDB" id="A0A8X7BDX8"/>
<accession>A0A8X7BDX8</accession>
<sequence length="217" mass="24876">MSDMETEPPDGTLRPIKTSFPKSNDESMADYKRMKPFELCNALESQLLQQLPDFNQQRERKTAQGNDKRRKQKEPKKKATDPPPKETDNDKCRRHKEIQKFVKMMTGRLSFLEHCIKSEKEFPDLTDDGALVGYQKDYDELSSLKEYKLGELALILPCPVLDCPENSKNSIKLNDPPENNAKKHSRQARKDSKKIANPNTDGGFTSPQKGCEKVKTF</sequence>
<feature type="region of interest" description="Disordered" evidence="1">
    <location>
        <begin position="50"/>
        <end position="94"/>
    </location>
</feature>
<feature type="region of interest" description="Disordered" evidence="1">
    <location>
        <begin position="1"/>
        <end position="29"/>
    </location>
</feature>
<protein>
    <submittedName>
        <fullName evidence="2">Uncharacterized protein</fullName>
    </submittedName>
</protein>
<evidence type="ECO:0000313" key="2">
    <source>
        <dbReference type="EMBL" id="GFY28035.1"/>
    </source>
</evidence>